<dbReference type="SUPFAM" id="SSF110296">
    <property type="entry name" value="Oligoxyloglucan reducing end-specific cellobiohydrolase"/>
    <property type="match status" value="2"/>
</dbReference>
<evidence type="ECO:0000313" key="3">
    <source>
        <dbReference type="EMBL" id="MFC4268313.1"/>
    </source>
</evidence>
<dbReference type="PROSITE" id="PS51257">
    <property type="entry name" value="PROKAR_LIPOPROTEIN"/>
    <property type="match status" value="1"/>
</dbReference>
<evidence type="ECO:0000313" key="4">
    <source>
        <dbReference type="Proteomes" id="UP001595826"/>
    </source>
</evidence>
<organism evidence="3 4">
    <name type="scientific">Polaribacter marinivivus</name>
    <dbReference type="NCBI Taxonomy" id="1524260"/>
    <lineage>
        <taxon>Bacteria</taxon>
        <taxon>Pseudomonadati</taxon>
        <taxon>Bacteroidota</taxon>
        <taxon>Flavobacteriia</taxon>
        <taxon>Flavobacteriales</taxon>
        <taxon>Flavobacteriaceae</taxon>
    </lineage>
</organism>
<evidence type="ECO:0000256" key="1">
    <source>
        <dbReference type="ARBA" id="ARBA00022729"/>
    </source>
</evidence>
<dbReference type="EMBL" id="JBHSCY010000001">
    <property type="protein sequence ID" value="MFC4268313.1"/>
    <property type="molecule type" value="Genomic_DNA"/>
</dbReference>
<dbReference type="InterPro" id="IPR052025">
    <property type="entry name" value="Xyloglucanase_GH74"/>
</dbReference>
<accession>A0ABV8R8K4</accession>
<dbReference type="InterPro" id="IPR026444">
    <property type="entry name" value="Secre_tail"/>
</dbReference>
<dbReference type="NCBIfam" id="TIGR04183">
    <property type="entry name" value="Por_Secre_tail"/>
    <property type="match status" value="1"/>
</dbReference>
<evidence type="ECO:0000259" key="2">
    <source>
        <dbReference type="Pfam" id="PF18962"/>
    </source>
</evidence>
<comment type="caution">
    <text evidence="3">The sequence shown here is derived from an EMBL/GenBank/DDBJ whole genome shotgun (WGS) entry which is preliminary data.</text>
</comment>
<protein>
    <submittedName>
        <fullName evidence="3">T9SS type A sorting domain-containing protein</fullName>
    </submittedName>
</protein>
<dbReference type="CDD" id="cd15482">
    <property type="entry name" value="Sialidase_non-viral"/>
    <property type="match status" value="2"/>
</dbReference>
<feature type="domain" description="Secretion system C-terminal sorting" evidence="2">
    <location>
        <begin position="1076"/>
        <end position="1150"/>
    </location>
</feature>
<dbReference type="Proteomes" id="UP001595826">
    <property type="component" value="Unassembled WGS sequence"/>
</dbReference>
<keyword evidence="1" id="KW-0732">Signal</keyword>
<gene>
    <name evidence="3" type="ORF">ACFOWD_05290</name>
</gene>
<reference evidence="4" key="1">
    <citation type="journal article" date="2019" name="Int. J. Syst. Evol. Microbiol.">
        <title>The Global Catalogue of Microorganisms (GCM) 10K type strain sequencing project: providing services to taxonomists for standard genome sequencing and annotation.</title>
        <authorList>
            <consortium name="The Broad Institute Genomics Platform"/>
            <consortium name="The Broad Institute Genome Sequencing Center for Infectious Disease"/>
            <person name="Wu L."/>
            <person name="Ma J."/>
        </authorList>
    </citation>
    <scope>NUCLEOTIDE SEQUENCE [LARGE SCALE GENOMIC DNA]</scope>
    <source>
        <strain evidence="4">CECT 8655</strain>
    </source>
</reference>
<name>A0ABV8R8K4_9FLAO</name>
<dbReference type="RefSeq" id="WP_377408719.1">
    <property type="nucleotide sequence ID" value="NZ_JBHSCY010000001.1"/>
</dbReference>
<dbReference type="PANTHER" id="PTHR43739">
    <property type="entry name" value="XYLOGLUCANASE (EUROFUNG)"/>
    <property type="match status" value="1"/>
</dbReference>
<keyword evidence="4" id="KW-1185">Reference proteome</keyword>
<dbReference type="Pfam" id="PF18962">
    <property type="entry name" value="Por_Secre_tail"/>
    <property type="match status" value="1"/>
</dbReference>
<proteinExistence type="predicted"/>
<dbReference type="InterPro" id="IPR015943">
    <property type="entry name" value="WD40/YVTN_repeat-like_dom_sf"/>
</dbReference>
<dbReference type="PANTHER" id="PTHR43739:SF5">
    <property type="entry name" value="EXO-ALPHA-SIALIDASE"/>
    <property type="match status" value="1"/>
</dbReference>
<sequence>MKFRNSAIYIAILTTLLITSCSKNNEEVKIKKVTYKKVKKDPSKRHKKGIEHMADYYREISTPIGETKSSYEPGYIYKEFNKAKLKSNNQAKNSASPNAVFIERGPFNVPGRTRGIAIDPTNKNRWFVGSVGGGIWLTENQGTSWVNLTDGKIPNLSTSVIVISPQDKNTLYVGTGEPFGNLGAIGGSGVFKTTDGGATWSNLPATANFGDVGRMIIDPTDKNTVLIGTQTGIYKTTDGGTTWVNTYDSSGAWVQDLDADPSDFNIQYGSLRNVGIVKSTDGGDTWSLVFDRNVFNGSHSRFELSISPVDNNYVYLSVYSPSGGKSVNTDFYVSKDKGATFTSLNPIETGSASNLITGQGWYDNIIMAHPFDKNIFYVGGVAVFKVTVDETNDTFTFTSIASGYDSSQINTGVHVDQHGMDYILGSNAQEFRILLTNDGGVYSTAFETDPGASQGDWSDDSISKNSTQFYGATKQNGADNYIAGAQDNGSWISTTNNTSKTTSYQRILGGDGFEAVWHYNNPGDFIVASQSYGNIGQYINNSGRLVSFPDAGNSSLSPFYSKLSNADNNPDVVFAISSNGVWRSIDFGSNWNLSSIPSSFAPNSTSTLNVEVSVANPNIVWAGSAMTESGSFVLHVSQDNGQTFTPASTYDNPIDSHNLFISGIATSPTEENRAYALFSSGNRPKVLKTEDLGTTWTDISGFESGVDRGFPDVKVHCLLEMPFDKDVLWVGTDIGLLETTDGGASWNLRNDFISVAIFEMKIVNDQVVFATHGRGIWTATLSELSNYTLPSYLTSPDVTARQKSIDSFKAVVSYNATTDAVTRAKIFVDGVEKSEVSQTFDTTTTYQFETEDLTEGKHTIGVQLFDDSVSLSTQTKEIEVHIIDYENASTNLSIAEFTLNDIYIFDNTFKVDNAQFFVDPLINTATIPYANNTTHAFILKKPLTLTSSNNALEYVDAAIVEPFDNPTSDLNQFYDYVSIEASSDLENWITIDKYDARRFSDWLDFYNNFGFLDETILKSQKINLSNKGLNTGDTYVFRFKLVSDANVNASGWFIKSINATTASLREVIEDKKDLVIYPTISNGNFTIFGNNKLGEAKVNITDITGKVIFNDKVNFTFVNEQKVNVTAKPGVYFVNINGDSNIRISRKIIIK</sequence>
<dbReference type="Gene3D" id="2.130.10.10">
    <property type="entry name" value="YVTN repeat-like/Quinoprotein amine dehydrogenase"/>
    <property type="match status" value="3"/>
</dbReference>